<evidence type="ECO:0000313" key="1">
    <source>
        <dbReference type="EMBL" id="RVU93027.1"/>
    </source>
</evidence>
<dbReference type="EMBL" id="RYZS01000002">
    <property type="protein sequence ID" value="RVU93027.1"/>
    <property type="molecule type" value="Genomic_DNA"/>
</dbReference>
<dbReference type="SUPFAM" id="SSF48239">
    <property type="entry name" value="Terpenoid cyclases/Protein prenyltransferases"/>
    <property type="match status" value="1"/>
</dbReference>
<accession>A0A2N8PS27</accession>
<reference evidence="1 2" key="1">
    <citation type="submission" date="2018-12" db="EMBL/GenBank/DDBJ databases">
        <title>A novel vanA-carrying plasmid in a clinical isolate of Enterococcus avium.</title>
        <authorList>
            <person name="Bernasconi O.J."/>
            <person name="Luzzaro F."/>
            <person name="Endimiani A."/>
        </authorList>
    </citation>
    <scope>NUCLEOTIDE SEQUENCE [LARGE SCALE GENOMIC DNA]</scope>
    <source>
        <strain evidence="1 2">LC0559/18</strain>
    </source>
</reference>
<dbReference type="AlphaFoldDB" id="A0A2N8PS27"/>
<gene>
    <name evidence="1" type="ORF">EK398_21470</name>
</gene>
<dbReference type="Proteomes" id="UP000288388">
    <property type="component" value="Unassembled WGS sequence"/>
</dbReference>
<name>A0A2N8PS27_ENTAV</name>
<dbReference type="RefSeq" id="WP_102872905.1">
    <property type="nucleotide sequence ID" value="NZ_JBPFKW010000299.1"/>
</dbReference>
<comment type="caution">
    <text evidence="1">The sequence shown here is derived from an EMBL/GenBank/DDBJ whole genome shotgun (WGS) entry which is preliminary data.</text>
</comment>
<organism evidence="1 2">
    <name type="scientific">Enterococcus avium</name>
    <name type="common">Streptococcus avium</name>
    <dbReference type="NCBI Taxonomy" id="33945"/>
    <lineage>
        <taxon>Bacteria</taxon>
        <taxon>Bacillati</taxon>
        <taxon>Bacillota</taxon>
        <taxon>Bacilli</taxon>
        <taxon>Lactobacillales</taxon>
        <taxon>Enterococcaceae</taxon>
        <taxon>Enterococcus</taxon>
    </lineage>
</organism>
<sequence length="303" mass="34999">MINEETQLDSALQLKKYVRDIGCPESADIQHCLENSAVIAKILAEKIRTDTFTGLRKLEFLLAELSEIPFFERLETVQVMLNTLYKQTNVDEGFSLTGKQNGVLACHNALCTSIFIRAGKKEWAEQGVRWIISYFPFDRNEPSNWQGKDLFHRFGGCVGNSPCYDGVVKSVKALSEYAEKYGELPGLRTKLQQGLDYILKHRVIFHQNNDEYLYDDLITLFYPYPYRTNIIEALSVLKTEKLLDRPECQAALDYLKAKQRSDGFWQAEKIFMKSSWVPFDDLKKKGMWITDEINWIFSAVSSR</sequence>
<dbReference type="InterPro" id="IPR008930">
    <property type="entry name" value="Terpenoid_cyclase/PrenylTrfase"/>
</dbReference>
<evidence type="ECO:0000313" key="2">
    <source>
        <dbReference type="Proteomes" id="UP000288388"/>
    </source>
</evidence>
<proteinExistence type="predicted"/>
<protein>
    <submittedName>
        <fullName evidence="1">Uncharacterized protein</fullName>
    </submittedName>
</protein>
<dbReference type="Gene3D" id="1.50.10.20">
    <property type="match status" value="1"/>
</dbReference>